<proteinExistence type="inferred from homology"/>
<dbReference type="FunFam" id="2.60.40.1120:FF:000003">
    <property type="entry name" value="Outer membrane protein Omp121"/>
    <property type="match status" value="1"/>
</dbReference>
<evidence type="ECO:0000256" key="8">
    <source>
        <dbReference type="SAM" id="SignalP"/>
    </source>
</evidence>
<dbReference type="GO" id="GO:0009279">
    <property type="term" value="C:cell outer membrane"/>
    <property type="evidence" value="ECO:0007669"/>
    <property type="project" value="UniProtKB-SubCell"/>
</dbReference>
<dbReference type="eggNOG" id="COG1629">
    <property type="taxonomic scope" value="Bacteria"/>
</dbReference>
<dbReference type="Gene3D" id="2.60.40.1120">
    <property type="entry name" value="Carboxypeptidase-like, regulatory domain"/>
    <property type="match status" value="1"/>
</dbReference>
<dbReference type="NCBIfam" id="TIGR04056">
    <property type="entry name" value="OMP_RagA_SusC"/>
    <property type="match status" value="1"/>
</dbReference>
<dbReference type="InterPro" id="IPR023996">
    <property type="entry name" value="TonB-dep_OMP_SusC/RagA"/>
</dbReference>
<dbReference type="Proteomes" id="UP000184192">
    <property type="component" value="Unassembled WGS sequence"/>
</dbReference>
<dbReference type="InterPro" id="IPR039426">
    <property type="entry name" value="TonB-dep_rcpt-like"/>
</dbReference>
<keyword evidence="4 7" id="KW-0812">Transmembrane</keyword>
<sequence length="1065" mass="117092">MKKESYATKNTLRMKVFALAFFTLLLCSMNSYAQSITVTGVVSDATGESLPGVSVAVKGTTNGTITDLDGKYSLDVKKNATLVFSYIGMKTQELNVAGRKTVNVVLKDDTELLDEVIVVGYGTQKKSSLTSAVSAIKGDELLKAPSTNVSQLLGGRLPGISSLQESGEPGLDQASLKIRGSVYSVAYIVDGFPVSNINDLDPNDIESVSVLKDGASAAVYGLQGAGGVIIITTKKGTVGKTQVTYDASFGVSMNANFPQFMNGPQYAYYYNMAQMMDQLASGAISDRNEYVPYFTQDNIKAMQNGDPTDGWDNVDYIDKVFGNGFNQKHSVTVQGGNEKMRYFTSIGYLNQEGNIDNFNYRRYNLRTNIESDFAKNFHFKLGVSGVVGRRHTPGFASGGGDNGYSEVGFLSIARQTIQMHPYLPEKYNDLYSAAIQKNTGLPNSPLAAIYESGYKNTRSFDATTNFELSYDVPWVKGLKLKADGSYTYSTSHNKNLNTLYSTMGYSSGSWKKYADPRGTSNGTELGEGQTTYEQLVGQGSINYANKFGLHNIEAMALVEARDNKSNALSAYGKDLPFESLPELDYAQPSQSPIAGKSGASRSAGYVFRLKYDYDSKYMAEFTGRYDGSYKFFGMSGKRWGFFPSASLGWRMSKEKFMENLSFIDDLKIRGSVGLLGNDGVSEYMFLSTYSQWGNKVIYPSANGNTIGTGIYTSAVANPYLHWEKTLSWNAGFDATLWKGLLGIELDAFYNYTYDVLGTQGGGKPSSMGGYYSTWANNNSLDSKGVDILISHRNRFQVAGKAFNYSVSANMTYSKTRWLVYQDDPNTMEWQKVVGTTYGTISGWLADGLFRSEEEIDNSAWYGTRPCVGDIKYVDLNGDGKIDSQDRGAFGRSNRPELTYGLNLSCSWNGFDFNAQFTGGALFDVSLTGTYYNGYDDNTIWTQTFKENANSPLFLVQNAYSIDNPNGTFPRITLGATGHGGDNGMSSSFWWKDGKYIRLKSAQIGYTLPKSWMHKINIENLRIFVEGSNLFTIDGLPEGIDPESPGVNNGYYPQQRTIMGGLTLTF</sequence>
<dbReference type="Pfam" id="PF13715">
    <property type="entry name" value="CarbopepD_reg_2"/>
    <property type="match status" value="1"/>
</dbReference>
<accession>A0A1M6JQT5</accession>
<dbReference type="InterPro" id="IPR036942">
    <property type="entry name" value="Beta-barrel_TonB_sf"/>
</dbReference>
<keyword evidence="5 7" id="KW-0472">Membrane</keyword>
<dbReference type="RefSeq" id="WP_073314579.1">
    <property type="nucleotide sequence ID" value="NZ_FQZN01000031.1"/>
</dbReference>
<evidence type="ECO:0000256" key="1">
    <source>
        <dbReference type="ARBA" id="ARBA00004571"/>
    </source>
</evidence>
<feature type="chain" id="PRO_5013200765" evidence="8">
    <location>
        <begin position="34"/>
        <end position="1065"/>
    </location>
</feature>
<evidence type="ECO:0000256" key="4">
    <source>
        <dbReference type="ARBA" id="ARBA00022692"/>
    </source>
</evidence>
<evidence type="ECO:0000313" key="11">
    <source>
        <dbReference type="Proteomes" id="UP000184192"/>
    </source>
</evidence>
<organism evidence="10 11">
    <name type="scientific">Bacteroides stercorirosoris</name>
    <dbReference type="NCBI Taxonomy" id="871324"/>
    <lineage>
        <taxon>Bacteria</taxon>
        <taxon>Pseudomonadati</taxon>
        <taxon>Bacteroidota</taxon>
        <taxon>Bacteroidia</taxon>
        <taxon>Bacteroidales</taxon>
        <taxon>Bacteroidaceae</taxon>
        <taxon>Bacteroides</taxon>
    </lineage>
</organism>
<keyword evidence="3 7" id="KW-1134">Transmembrane beta strand</keyword>
<evidence type="ECO:0000256" key="3">
    <source>
        <dbReference type="ARBA" id="ARBA00022452"/>
    </source>
</evidence>
<feature type="signal peptide" evidence="8">
    <location>
        <begin position="1"/>
        <end position="33"/>
    </location>
</feature>
<evidence type="ECO:0000313" key="10">
    <source>
        <dbReference type="EMBL" id="SHJ49016.1"/>
    </source>
</evidence>
<keyword evidence="11" id="KW-1185">Reference proteome</keyword>
<dbReference type="EMBL" id="FQZN01000031">
    <property type="protein sequence ID" value="SHJ49016.1"/>
    <property type="molecule type" value="Genomic_DNA"/>
</dbReference>
<evidence type="ECO:0000256" key="6">
    <source>
        <dbReference type="ARBA" id="ARBA00023237"/>
    </source>
</evidence>
<dbReference type="AlphaFoldDB" id="A0A1M6JQT5"/>
<dbReference type="SUPFAM" id="SSF56935">
    <property type="entry name" value="Porins"/>
    <property type="match status" value="1"/>
</dbReference>
<dbReference type="InterPro" id="IPR037066">
    <property type="entry name" value="Plug_dom_sf"/>
</dbReference>
<dbReference type="GeneID" id="92714016"/>
<dbReference type="InterPro" id="IPR023997">
    <property type="entry name" value="TonB-dep_OMP_SusC/RagA_CS"/>
</dbReference>
<protein>
    <submittedName>
        <fullName evidence="10">TonB-linked outer membrane protein, SusC/RagA family</fullName>
    </submittedName>
</protein>
<comment type="subcellular location">
    <subcellularLocation>
        <location evidence="1 7">Cell outer membrane</location>
        <topology evidence="1 7">Multi-pass membrane protein</topology>
    </subcellularLocation>
</comment>
<dbReference type="Pfam" id="PF07715">
    <property type="entry name" value="Plug"/>
    <property type="match status" value="1"/>
</dbReference>
<name>A0A1M6JQT5_9BACE</name>
<dbReference type="InterPro" id="IPR008969">
    <property type="entry name" value="CarboxyPept-like_regulatory"/>
</dbReference>
<reference evidence="11" key="1">
    <citation type="submission" date="2016-11" db="EMBL/GenBank/DDBJ databases">
        <authorList>
            <person name="Varghese N."/>
            <person name="Submissions S."/>
        </authorList>
    </citation>
    <scope>NUCLEOTIDE SEQUENCE [LARGE SCALE GENOMIC DNA]</scope>
    <source>
        <strain evidence="11">DSM 26884</strain>
    </source>
</reference>
<dbReference type="NCBIfam" id="TIGR04057">
    <property type="entry name" value="SusC_RagA_signa"/>
    <property type="match status" value="1"/>
</dbReference>
<keyword evidence="2 7" id="KW-0813">Transport</keyword>
<evidence type="ECO:0000259" key="9">
    <source>
        <dbReference type="Pfam" id="PF07715"/>
    </source>
</evidence>
<comment type="similarity">
    <text evidence="7">Belongs to the TonB-dependent receptor family.</text>
</comment>
<keyword evidence="8" id="KW-0732">Signal</keyword>
<evidence type="ECO:0000256" key="2">
    <source>
        <dbReference type="ARBA" id="ARBA00022448"/>
    </source>
</evidence>
<evidence type="ECO:0000256" key="5">
    <source>
        <dbReference type="ARBA" id="ARBA00023136"/>
    </source>
</evidence>
<feature type="domain" description="TonB-dependent receptor plug" evidence="9">
    <location>
        <begin position="126"/>
        <end position="228"/>
    </location>
</feature>
<dbReference type="InterPro" id="IPR012910">
    <property type="entry name" value="Plug_dom"/>
</dbReference>
<keyword evidence="6 7" id="KW-0998">Cell outer membrane</keyword>
<dbReference type="PROSITE" id="PS52016">
    <property type="entry name" value="TONB_DEPENDENT_REC_3"/>
    <property type="match status" value="1"/>
</dbReference>
<evidence type="ECO:0000256" key="7">
    <source>
        <dbReference type="PROSITE-ProRule" id="PRU01360"/>
    </source>
</evidence>
<dbReference type="Gene3D" id="2.170.130.10">
    <property type="entry name" value="TonB-dependent receptor, plug domain"/>
    <property type="match status" value="1"/>
</dbReference>
<dbReference type="Gene3D" id="2.40.170.20">
    <property type="entry name" value="TonB-dependent receptor, beta-barrel domain"/>
    <property type="match status" value="1"/>
</dbReference>
<dbReference type="SUPFAM" id="SSF49464">
    <property type="entry name" value="Carboxypeptidase regulatory domain-like"/>
    <property type="match status" value="1"/>
</dbReference>
<gene>
    <name evidence="10" type="ORF">SAMN05444350_13129</name>
</gene>